<gene>
    <name evidence="2" type="ORF">SAMN04487788_2417</name>
</gene>
<dbReference type="InterPro" id="IPR036689">
    <property type="entry name" value="ESAT-6-like_sf"/>
</dbReference>
<dbReference type="EMBL" id="FNJN01000005">
    <property type="protein sequence ID" value="SDP18321.1"/>
    <property type="molecule type" value="Genomic_DNA"/>
</dbReference>
<sequence length="106" mass="11219">MSDRISAEEGALARGSEVVNGAHADIADSTRRVLAELDELRGNWSGDAASSYGILVEEWTAGARKLNDVLITLSAALQATARDQEAVEEEHRTTIHGLGTMLGGQS</sequence>
<reference evidence="2 3" key="1">
    <citation type="submission" date="2016-10" db="EMBL/GenBank/DDBJ databases">
        <authorList>
            <person name="de Groot N.N."/>
        </authorList>
    </citation>
    <scope>NUCLEOTIDE SEQUENCE [LARGE SCALE GENOMIC DNA]</scope>
    <source>
        <strain evidence="2 3">StLB037</strain>
    </source>
</reference>
<dbReference type="AlphaFoldDB" id="A0A1H0QLQ2"/>
<organism evidence="2 3">
    <name type="scientific">Microbacterium testaceum (strain StLB037)</name>
    <dbReference type="NCBI Taxonomy" id="979556"/>
    <lineage>
        <taxon>Bacteria</taxon>
        <taxon>Bacillati</taxon>
        <taxon>Actinomycetota</taxon>
        <taxon>Actinomycetes</taxon>
        <taxon>Micrococcales</taxon>
        <taxon>Microbacteriaceae</taxon>
        <taxon>Microbacterium</taxon>
    </lineage>
</organism>
<dbReference type="Proteomes" id="UP000186456">
    <property type="component" value="Unassembled WGS sequence"/>
</dbReference>
<name>A0A1H0QLQ2_MICTS</name>
<comment type="similarity">
    <text evidence="1">Belongs to the WXG100 family.</text>
</comment>
<dbReference type="InterPro" id="IPR010310">
    <property type="entry name" value="T7SS_ESAT-6-like"/>
</dbReference>
<protein>
    <recommendedName>
        <fullName evidence="1">ESAT-6-like protein</fullName>
    </recommendedName>
</protein>
<evidence type="ECO:0000256" key="1">
    <source>
        <dbReference type="RuleBase" id="RU362001"/>
    </source>
</evidence>
<proteinExistence type="inferred from homology"/>
<dbReference type="GeneID" id="57144074"/>
<dbReference type="Gene3D" id="1.10.287.1060">
    <property type="entry name" value="ESAT-6-like"/>
    <property type="match status" value="1"/>
</dbReference>
<evidence type="ECO:0000313" key="2">
    <source>
        <dbReference type="EMBL" id="SDP18321.1"/>
    </source>
</evidence>
<accession>A0A1H0QLQ2</accession>
<dbReference type="NCBIfam" id="TIGR03930">
    <property type="entry name" value="WXG100_ESAT6"/>
    <property type="match status" value="1"/>
</dbReference>
<dbReference type="Pfam" id="PF06013">
    <property type="entry name" value="WXG100"/>
    <property type="match status" value="1"/>
</dbReference>
<evidence type="ECO:0000313" key="3">
    <source>
        <dbReference type="Proteomes" id="UP000186456"/>
    </source>
</evidence>
<dbReference type="RefSeq" id="WP_074695998.1">
    <property type="nucleotide sequence ID" value="NZ_FNJN01000005.1"/>
</dbReference>
<dbReference type="SUPFAM" id="SSF140453">
    <property type="entry name" value="EsxAB dimer-like"/>
    <property type="match status" value="1"/>
</dbReference>